<dbReference type="SUPFAM" id="SSF49452">
    <property type="entry name" value="Starch-binding domain-like"/>
    <property type="match status" value="1"/>
</dbReference>
<dbReference type="OrthoDB" id="277950at2"/>
<dbReference type="RefSeq" id="WP_146449744.1">
    <property type="nucleotide sequence ID" value="NZ_SJPS01000002.1"/>
</dbReference>
<dbReference type="InterPro" id="IPR002044">
    <property type="entry name" value="CBM20"/>
</dbReference>
<dbReference type="SMART" id="SM01065">
    <property type="entry name" value="CBM_2"/>
    <property type="match status" value="1"/>
</dbReference>
<organism evidence="2 3">
    <name type="scientific">Bythopirellula polymerisocia</name>
    <dbReference type="NCBI Taxonomy" id="2528003"/>
    <lineage>
        <taxon>Bacteria</taxon>
        <taxon>Pseudomonadati</taxon>
        <taxon>Planctomycetota</taxon>
        <taxon>Planctomycetia</taxon>
        <taxon>Pirellulales</taxon>
        <taxon>Lacipirellulaceae</taxon>
        <taxon>Bythopirellula</taxon>
    </lineage>
</organism>
<dbReference type="Proteomes" id="UP000318437">
    <property type="component" value="Unassembled WGS sequence"/>
</dbReference>
<dbReference type="PROSITE" id="PS50077">
    <property type="entry name" value="HEAT_REPEAT"/>
    <property type="match status" value="1"/>
</dbReference>
<keyword evidence="3" id="KW-1185">Reference proteome</keyword>
<dbReference type="EMBL" id="SJPS01000002">
    <property type="protein sequence ID" value="TWU28354.1"/>
    <property type="molecule type" value="Genomic_DNA"/>
</dbReference>
<evidence type="ECO:0000313" key="2">
    <source>
        <dbReference type="EMBL" id="TWU28354.1"/>
    </source>
</evidence>
<dbReference type="SMART" id="SM00320">
    <property type="entry name" value="WD40"/>
    <property type="match status" value="4"/>
</dbReference>
<dbReference type="Pfam" id="PF13646">
    <property type="entry name" value="HEAT_2"/>
    <property type="match status" value="1"/>
</dbReference>
<dbReference type="Pfam" id="PF00400">
    <property type="entry name" value="WD40"/>
    <property type="match status" value="1"/>
</dbReference>
<dbReference type="PANTHER" id="PTHR19879:SF9">
    <property type="entry name" value="TRANSCRIPTION INITIATION FACTOR TFIID SUBUNIT 5"/>
    <property type="match status" value="1"/>
</dbReference>
<reference evidence="2 3" key="1">
    <citation type="submission" date="2019-02" db="EMBL/GenBank/DDBJ databases">
        <title>Deep-cultivation of Planctomycetes and their phenomic and genomic characterization uncovers novel biology.</title>
        <authorList>
            <person name="Wiegand S."/>
            <person name="Jogler M."/>
            <person name="Boedeker C."/>
            <person name="Pinto D."/>
            <person name="Vollmers J."/>
            <person name="Rivas-Marin E."/>
            <person name="Kohn T."/>
            <person name="Peeters S.H."/>
            <person name="Heuer A."/>
            <person name="Rast P."/>
            <person name="Oberbeckmann S."/>
            <person name="Bunk B."/>
            <person name="Jeske O."/>
            <person name="Meyerdierks A."/>
            <person name="Storesund J.E."/>
            <person name="Kallscheuer N."/>
            <person name="Luecker S."/>
            <person name="Lage O.M."/>
            <person name="Pohl T."/>
            <person name="Merkel B.J."/>
            <person name="Hornburger P."/>
            <person name="Mueller R.-W."/>
            <person name="Bruemmer F."/>
            <person name="Labrenz M."/>
            <person name="Spormann A.M."/>
            <person name="Op Den Camp H."/>
            <person name="Overmann J."/>
            <person name="Amann R."/>
            <person name="Jetten M.S.M."/>
            <person name="Mascher T."/>
            <person name="Medema M.H."/>
            <person name="Devos D.P."/>
            <person name="Kaster A.-K."/>
            <person name="Ovreas L."/>
            <person name="Rohde M."/>
            <person name="Galperin M.Y."/>
            <person name="Jogler C."/>
        </authorList>
    </citation>
    <scope>NUCLEOTIDE SEQUENCE [LARGE SCALE GENOMIC DNA]</scope>
    <source>
        <strain evidence="2 3">Pla144</strain>
    </source>
</reference>
<accession>A0A5C6CXR7</accession>
<dbReference type="InterPro" id="IPR011044">
    <property type="entry name" value="Quino_amine_DH_bsu"/>
</dbReference>
<feature type="domain" description="CBM20" evidence="1">
    <location>
        <begin position="1044"/>
        <end position="1150"/>
    </location>
</feature>
<dbReference type="AlphaFoldDB" id="A0A5C6CXR7"/>
<comment type="caution">
    <text evidence="2">The sequence shown here is derived from an EMBL/GenBank/DDBJ whole genome shotgun (WGS) entry which is preliminary data.</text>
</comment>
<dbReference type="SUPFAM" id="SSF48371">
    <property type="entry name" value="ARM repeat"/>
    <property type="match status" value="1"/>
</dbReference>
<sequence>MFRSNPIAGVIFVLVLSIPILTYGPLFGADSVIVELPLEATMAVAFSPNGKQVAVGGQDALLDGPNEGLVLLIDVEKGEQQVQLQHTGEVDRDLRMPNPIRALAYSPDGKVLAVAAAMGLNLWDPVSGKELATLAGYGNNDQQDREDVISIAFSPDGKWLAAADNVILGQPRRTQGRLRLWDSARREVVGEFEIGFRGHVAFLPDGTLLVTDDNNSPAVKWRVTNGEQLAVVRVALKPLFVVDRQGKHAVADSMGGKKLWRIEPNDFGGLRFVDEMSFTGERWGSAIDGATFSEDGRLLLTFAHNGAASIYDVHTQQVVGTLLAGGPSAFSPDGTSLAITHASAERSPTGRQLGKTSLAIWKTADVLDADHLAERARKAATDMVQELSAPQPDQWMMNAGAATMDMLRHAYPPLAGPWMGQDATLTVLAGPQGEAATPILIDALQNPRVNGKQRLLHPLALIASQDPKARTAVIEALRTAEAADVRTMAATMLALLPANMGQEAVPALVEAAVNDESPHVRYAAERTLKELDPKAYKQVAEQAQLRRPVVERVERRDGKLIYQGRSLEEWLGRLSASYMPNEIFGRPSPDEPLAAIRASGPDALPTLLETLKSGAQPIRRAAAAGIGALGPPAAATVEPLLNVIEAANATDVCSSQGVPGGVATEAADTLALLFKGEQDPPARLVKLTGSDNPAARLSAARAIAVMAPGHPRGLPVLQAAFVAVSAPDGAPELLMERFAENPKLDWLRRVIANKDADAKYRIKAASNLALLGEAALPALPEILIAAADVDETVSQQAARAIYKIGPQAVPVVLNALQAASDSRARQRLAAVLCGLGKEGRSSLQEFLHENEAIEAEPIWWAAFRQSWDSREIRQYQTAIREALERAGHLVPSPLPQTGTNPPDAYLQMFQPPSFAYAVKLIADRETPPTVQGEARSALSRAPRDELIPLLPALLNSLVSAQDPTNRVQADVAVVIRRIGPSAISAVQAAIQQAPTDAARRGLLQVLASIGKEGHEVYARLIQLHPEYGRLLDTNRQTNEARAPANLATSRSVTFQVHVPQSTPADDVLYITGNHFALGNWNPKGLSLERKDSGVYEVQVRLPKGSNIQYKITRGSWETVEKDKNNKELPNRILEASSDRIVTIRVAQWSDQ</sequence>
<evidence type="ECO:0000313" key="3">
    <source>
        <dbReference type="Proteomes" id="UP000318437"/>
    </source>
</evidence>
<name>A0A5C6CXR7_9BACT</name>
<protein>
    <submittedName>
        <fullName evidence="2">Amylopullulanase</fullName>
    </submittedName>
</protein>
<dbReference type="InterPro" id="IPR011989">
    <property type="entry name" value="ARM-like"/>
</dbReference>
<dbReference type="InterPro" id="IPR004155">
    <property type="entry name" value="PBS_lyase_HEAT"/>
</dbReference>
<proteinExistence type="predicted"/>
<dbReference type="GO" id="GO:2001070">
    <property type="term" value="F:starch binding"/>
    <property type="evidence" value="ECO:0007669"/>
    <property type="project" value="InterPro"/>
</dbReference>
<dbReference type="SMART" id="SM00567">
    <property type="entry name" value="EZ_HEAT"/>
    <property type="match status" value="7"/>
</dbReference>
<evidence type="ECO:0000259" key="1">
    <source>
        <dbReference type="PROSITE" id="PS51166"/>
    </source>
</evidence>
<gene>
    <name evidence="2" type="primary">apu</name>
    <name evidence="2" type="ORF">Pla144_16420</name>
</gene>
<dbReference type="InterPro" id="IPR016024">
    <property type="entry name" value="ARM-type_fold"/>
</dbReference>
<dbReference type="Gene3D" id="1.25.10.10">
    <property type="entry name" value="Leucine-rich Repeat Variant"/>
    <property type="match status" value="3"/>
</dbReference>
<dbReference type="InterPro" id="IPR021133">
    <property type="entry name" value="HEAT_type_2"/>
</dbReference>
<dbReference type="PROSITE" id="PS51166">
    <property type="entry name" value="CBM20"/>
    <property type="match status" value="1"/>
</dbReference>
<dbReference type="Gene3D" id="2.130.10.10">
    <property type="entry name" value="YVTN repeat-like/Quinoprotein amine dehydrogenase"/>
    <property type="match status" value="2"/>
</dbReference>
<dbReference type="Pfam" id="PF00686">
    <property type="entry name" value="CBM_20"/>
    <property type="match status" value="1"/>
</dbReference>
<dbReference type="InterPro" id="IPR013784">
    <property type="entry name" value="Carb-bd-like_fold"/>
</dbReference>
<dbReference type="PANTHER" id="PTHR19879">
    <property type="entry name" value="TRANSCRIPTION INITIATION FACTOR TFIID"/>
    <property type="match status" value="1"/>
</dbReference>
<dbReference type="SUPFAM" id="SSF50969">
    <property type="entry name" value="YVTN repeat-like/Quinoprotein amine dehydrogenase"/>
    <property type="match status" value="1"/>
</dbReference>
<dbReference type="InterPro" id="IPR015943">
    <property type="entry name" value="WD40/YVTN_repeat-like_dom_sf"/>
</dbReference>
<dbReference type="Gene3D" id="2.60.40.10">
    <property type="entry name" value="Immunoglobulins"/>
    <property type="match status" value="1"/>
</dbReference>
<dbReference type="InterPro" id="IPR001680">
    <property type="entry name" value="WD40_rpt"/>
</dbReference>
<dbReference type="InterPro" id="IPR013783">
    <property type="entry name" value="Ig-like_fold"/>
</dbReference>